<evidence type="ECO:0000313" key="1">
    <source>
        <dbReference type="EMBL" id="VAX00270.1"/>
    </source>
</evidence>
<reference evidence="1" key="1">
    <citation type="submission" date="2018-06" db="EMBL/GenBank/DDBJ databases">
        <authorList>
            <person name="Zhirakovskaya E."/>
        </authorList>
    </citation>
    <scope>NUCLEOTIDE SEQUENCE</scope>
</reference>
<dbReference type="EMBL" id="UOFR01000074">
    <property type="protein sequence ID" value="VAX00270.1"/>
    <property type="molecule type" value="Genomic_DNA"/>
</dbReference>
<organism evidence="1">
    <name type="scientific">hydrothermal vent metagenome</name>
    <dbReference type="NCBI Taxonomy" id="652676"/>
    <lineage>
        <taxon>unclassified sequences</taxon>
        <taxon>metagenomes</taxon>
        <taxon>ecological metagenomes</taxon>
    </lineage>
</organism>
<dbReference type="AlphaFoldDB" id="A0A3B1APU9"/>
<gene>
    <name evidence="1" type="ORF">MNBD_GAMMA21-2485</name>
</gene>
<accession>A0A3B1APU9</accession>
<proteinExistence type="predicted"/>
<sequence>MKWYFLNHRRYGLWVLMLASVFALNGCYHPQTAKTTETDSVPLKWQVSLTINGGITGQSRSIAIDHQGVAQFTDHTNKNQINSEISVTDLKKLEKLVKIYSSAPPTKTARSPACRDCFSYAINAKYGGKVKRQQMSDLNMDNNAQRLIGALKNLSPGHTQQTK</sequence>
<protein>
    <submittedName>
        <fullName evidence="1">Uncharacterized protein</fullName>
    </submittedName>
</protein>
<name>A0A3B1APU9_9ZZZZ</name>